<keyword evidence="3" id="KW-0472">Membrane</keyword>
<feature type="transmembrane region" description="Helical" evidence="3">
    <location>
        <begin position="71"/>
        <end position="91"/>
    </location>
</feature>
<evidence type="ECO:0000256" key="2">
    <source>
        <dbReference type="ARBA" id="ARBA00022989"/>
    </source>
</evidence>
<evidence type="ECO:0000256" key="1">
    <source>
        <dbReference type="ARBA" id="ARBA00022692"/>
    </source>
</evidence>
<gene>
    <name evidence="4" type="ORF">SAMN05444373_10678</name>
</gene>
<dbReference type="Gene3D" id="1.10.1760.20">
    <property type="match status" value="1"/>
</dbReference>
<proteinExistence type="predicted"/>
<dbReference type="PANTHER" id="PTHR37815">
    <property type="entry name" value="UPF0397 PROTEIN BC_2624-RELATED"/>
    <property type="match status" value="1"/>
</dbReference>
<keyword evidence="2 3" id="KW-1133">Transmembrane helix</keyword>
<evidence type="ECO:0000313" key="5">
    <source>
        <dbReference type="Proteomes" id="UP000324781"/>
    </source>
</evidence>
<evidence type="ECO:0000256" key="3">
    <source>
        <dbReference type="SAM" id="Phobius"/>
    </source>
</evidence>
<dbReference type="EMBL" id="FQZP01000067">
    <property type="protein sequence ID" value="SHJ53358.1"/>
    <property type="molecule type" value="Genomic_DNA"/>
</dbReference>
<feature type="transmembrane region" description="Helical" evidence="3">
    <location>
        <begin position="12"/>
        <end position="29"/>
    </location>
</feature>
<sequence>MNNGSNTTVKLTVTALFMAMNIALSSFGIPVPGGHLYLNDIVICLAAILLDPLQAFVVGGIGAFIGDFLFYPAPMFVSLVTHGLQAVVISLFAHRFLKSNPRLASGIGVAVGAVIMVVGYSLGRAFIYSTPEYALLKLPFQILQAVVGAVVGMLLCWKFGIHKLYARMINYKHA</sequence>
<dbReference type="GO" id="GO:0016020">
    <property type="term" value="C:membrane"/>
    <property type="evidence" value="ECO:0007669"/>
    <property type="project" value="InterPro"/>
</dbReference>
<keyword evidence="5" id="KW-1185">Reference proteome</keyword>
<keyword evidence="1 3" id="KW-0812">Transmembrane</keyword>
<feature type="transmembrane region" description="Helical" evidence="3">
    <location>
        <begin position="103"/>
        <end position="122"/>
    </location>
</feature>
<dbReference type="OrthoDB" id="2220129at2"/>
<feature type="transmembrane region" description="Helical" evidence="3">
    <location>
        <begin position="142"/>
        <end position="161"/>
    </location>
</feature>
<protein>
    <submittedName>
        <fullName evidence="4">Uncharacterized membrane protein</fullName>
    </submittedName>
</protein>
<reference evidence="4 5" key="1">
    <citation type="submission" date="2016-11" db="EMBL/GenBank/DDBJ databases">
        <authorList>
            <person name="Varghese N."/>
            <person name="Submissions S."/>
        </authorList>
    </citation>
    <scope>NUCLEOTIDE SEQUENCE [LARGE SCALE GENOMIC DNA]</scope>
    <source>
        <strain evidence="4 5">DSM 19027</strain>
    </source>
</reference>
<dbReference type="AlphaFoldDB" id="A0A1M6K324"/>
<evidence type="ECO:0000313" key="4">
    <source>
        <dbReference type="EMBL" id="SHJ53358.1"/>
    </source>
</evidence>
<dbReference type="RefSeq" id="WP_149679622.1">
    <property type="nucleotide sequence ID" value="NZ_DAONMB010000057.1"/>
</dbReference>
<name>A0A1M6K324_9FIRM</name>
<dbReference type="Proteomes" id="UP000324781">
    <property type="component" value="Unassembled WGS sequence"/>
</dbReference>
<dbReference type="PANTHER" id="PTHR37815:SF3">
    <property type="entry name" value="UPF0397 PROTEIN SPR0429"/>
    <property type="match status" value="1"/>
</dbReference>
<organism evidence="4 5">
    <name type="scientific">Thermoclostridium caenicola</name>
    <dbReference type="NCBI Taxonomy" id="659425"/>
    <lineage>
        <taxon>Bacteria</taxon>
        <taxon>Bacillati</taxon>
        <taxon>Bacillota</taxon>
        <taxon>Clostridia</taxon>
        <taxon>Eubacteriales</taxon>
        <taxon>Oscillospiraceae</taxon>
        <taxon>Thermoclostridium</taxon>
    </lineage>
</organism>
<accession>A0A1M6K324</accession>
<dbReference type="InterPro" id="IPR009825">
    <property type="entry name" value="ECF_substrate-spec-like"/>
</dbReference>
<dbReference type="Pfam" id="PF07155">
    <property type="entry name" value="ECF-ribofla_trS"/>
    <property type="match status" value="1"/>
</dbReference>
<feature type="transmembrane region" description="Helical" evidence="3">
    <location>
        <begin position="41"/>
        <end position="65"/>
    </location>
</feature>